<evidence type="ECO:0000256" key="1">
    <source>
        <dbReference type="ARBA" id="ARBA00022737"/>
    </source>
</evidence>
<proteinExistence type="predicted"/>
<reference evidence="4" key="1">
    <citation type="submission" date="2025-08" db="UniProtKB">
        <authorList>
            <consortium name="Ensembl"/>
        </authorList>
    </citation>
    <scope>IDENTIFICATION</scope>
</reference>
<dbReference type="Ensembl" id="ENSEBUT00000004646.1">
    <property type="protein sequence ID" value="ENSEBUP00000004222.1"/>
    <property type="gene ID" value="ENSEBUG00000002973.1"/>
</dbReference>
<dbReference type="AlphaFoldDB" id="A0A8C4ND20"/>
<dbReference type="OMA" id="RAPNHIL"/>
<organism evidence="4 5">
    <name type="scientific">Eptatretus burgeri</name>
    <name type="common">Inshore hagfish</name>
    <dbReference type="NCBI Taxonomy" id="7764"/>
    <lineage>
        <taxon>Eukaryota</taxon>
        <taxon>Metazoa</taxon>
        <taxon>Chordata</taxon>
        <taxon>Craniata</taxon>
        <taxon>Vertebrata</taxon>
        <taxon>Cyclostomata</taxon>
        <taxon>Myxini</taxon>
        <taxon>Myxiniformes</taxon>
        <taxon>Myxinidae</taxon>
        <taxon>Eptatretinae</taxon>
        <taxon>Eptatretus</taxon>
    </lineage>
</organism>
<dbReference type="InterPro" id="IPR021790">
    <property type="entry name" value="PTBP1-like_RRM2"/>
</dbReference>
<dbReference type="FunFam" id="3.30.70.330:FF:000072">
    <property type="entry name" value="heterogeneous nuclear ribonucleoprotein L isoform X1"/>
    <property type="match status" value="1"/>
</dbReference>
<dbReference type="GeneTree" id="ENSGT01030000234642"/>
<protein>
    <recommendedName>
        <fullName evidence="3">PTBP1-like RNA recognition motif 2 domain-containing protein</fullName>
    </recommendedName>
</protein>
<dbReference type="Proteomes" id="UP000694388">
    <property type="component" value="Unplaced"/>
</dbReference>
<evidence type="ECO:0000313" key="5">
    <source>
        <dbReference type="Proteomes" id="UP000694388"/>
    </source>
</evidence>
<keyword evidence="2" id="KW-0694">RNA-binding</keyword>
<dbReference type="GO" id="GO:0003723">
    <property type="term" value="F:RNA binding"/>
    <property type="evidence" value="ECO:0007669"/>
    <property type="project" value="UniProtKB-KW"/>
</dbReference>
<dbReference type="Pfam" id="PF11835">
    <property type="entry name" value="RRM_8"/>
    <property type="match status" value="1"/>
</dbReference>
<feature type="domain" description="PTBP1-like RNA recognition motif 2" evidence="3">
    <location>
        <begin position="87"/>
        <end position="166"/>
    </location>
</feature>
<dbReference type="InterPro" id="IPR012677">
    <property type="entry name" value="Nucleotide-bd_a/b_plait_sf"/>
</dbReference>
<accession>A0A8C4ND20</accession>
<dbReference type="CDD" id="cd12694">
    <property type="entry name" value="RRM2_hnRNPL_like"/>
    <property type="match status" value="1"/>
</dbReference>
<reference evidence="4" key="2">
    <citation type="submission" date="2025-09" db="UniProtKB">
        <authorList>
            <consortium name="Ensembl"/>
        </authorList>
    </citation>
    <scope>IDENTIFICATION</scope>
</reference>
<dbReference type="PANTHER" id="PTHR15592">
    <property type="entry name" value="MATRIN 3/NUCLEAR PROTEIN 220-RELATED"/>
    <property type="match status" value="1"/>
</dbReference>
<dbReference type="SUPFAM" id="SSF54928">
    <property type="entry name" value="RNA-binding domain, RBD"/>
    <property type="match status" value="2"/>
</dbReference>
<evidence type="ECO:0000313" key="4">
    <source>
        <dbReference type="Ensembl" id="ENSEBUP00000004222.1"/>
    </source>
</evidence>
<dbReference type="InterPro" id="IPR035979">
    <property type="entry name" value="RBD_domain_sf"/>
</dbReference>
<name>A0A8C4ND20_EPTBU</name>
<sequence length="215" mass="24000">HEKNVSHHRCFDNFVSWLYSNDWYACRHVVILPNRRQALVEFESLEEARHCVTSTSSDPVYVGGQPAYCNYSTSQKIARPSGSDDANVNNILLFTILNPLYPITTDVVYTICSPCGTVLRIVIFKKNGVQSLITFDSVPSAQRAKTTLNGADIYSGCCTLKIEYAKSTRLNVYRNDSETWDFTIQGPVGWGSHGTCERLLKIGYIVCFGSLIVGP</sequence>
<keyword evidence="1" id="KW-0677">Repeat</keyword>
<evidence type="ECO:0000259" key="3">
    <source>
        <dbReference type="Pfam" id="PF11835"/>
    </source>
</evidence>
<evidence type="ECO:0000256" key="2">
    <source>
        <dbReference type="ARBA" id="ARBA00022884"/>
    </source>
</evidence>
<dbReference type="Gene3D" id="3.30.70.330">
    <property type="match status" value="2"/>
</dbReference>
<keyword evidence="5" id="KW-1185">Reference proteome</keyword>